<protein>
    <submittedName>
        <fullName evidence="1">Uncharacterized protein</fullName>
    </submittedName>
</protein>
<proteinExistence type="predicted"/>
<organism evidence="1">
    <name type="scientific">Arundo donax</name>
    <name type="common">Giant reed</name>
    <name type="synonym">Donax arundinaceus</name>
    <dbReference type="NCBI Taxonomy" id="35708"/>
    <lineage>
        <taxon>Eukaryota</taxon>
        <taxon>Viridiplantae</taxon>
        <taxon>Streptophyta</taxon>
        <taxon>Embryophyta</taxon>
        <taxon>Tracheophyta</taxon>
        <taxon>Spermatophyta</taxon>
        <taxon>Magnoliopsida</taxon>
        <taxon>Liliopsida</taxon>
        <taxon>Poales</taxon>
        <taxon>Poaceae</taxon>
        <taxon>PACMAD clade</taxon>
        <taxon>Arundinoideae</taxon>
        <taxon>Arundineae</taxon>
        <taxon>Arundo</taxon>
    </lineage>
</organism>
<name>A0A0A9EHC9_ARUDO</name>
<reference evidence="1" key="1">
    <citation type="submission" date="2014-09" db="EMBL/GenBank/DDBJ databases">
        <authorList>
            <person name="Magalhaes I.L.F."/>
            <person name="Oliveira U."/>
            <person name="Santos F.R."/>
            <person name="Vidigal T.H.D.A."/>
            <person name="Brescovit A.D."/>
            <person name="Santos A.J."/>
        </authorList>
    </citation>
    <scope>NUCLEOTIDE SEQUENCE</scope>
    <source>
        <tissue evidence="1">Shoot tissue taken approximately 20 cm above the soil surface</tissue>
    </source>
</reference>
<evidence type="ECO:0000313" key="1">
    <source>
        <dbReference type="EMBL" id="JAD97270.1"/>
    </source>
</evidence>
<dbReference type="EMBL" id="GBRH01200625">
    <property type="protein sequence ID" value="JAD97270.1"/>
    <property type="molecule type" value="Transcribed_RNA"/>
</dbReference>
<sequence length="55" mass="6352">MNDMVNKEKVKSGTVGNFFSTWHVSLTTMVLRKYCNLVMNQTNFRKESKLPTSIP</sequence>
<dbReference type="AlphaFoldDB" id="A0A0A9EHC9"/>
<reference evidence="1" key="2">
    <citation type="journal article" date="2015" name="Data Brief">
        <title>Shoot transcriptome of the giant reed, Arundo donax.</title>
        <authorList>
            <person name="Barrero R.A."/>
            <person name="Guerrero F.D."/>
            <person name="Moolhuijzen P."/>
            <person name="Goolsby J.A."/>
            <person name="Tidwell J."/>
            <person name="Bellgard S.E."/>
            <person name="Bellgard M.I."/>
        </authorList>
    </citation>
    <scope>NUCLEOTIDE SEQUENCE</scope>
    <source>
        <tissue evidence="1">Shoot tissue taken approximately 20 cm above the soil surface</tissue>
    </source>
</reference>
<accession>A0A0A9EHC9</accession>